<dbReference type="Proteomes" id="UP000823775">
    <property type="component" value="Unassembled WGS sequence"/>
</dbReference>
<reference evidence="2 3" key="1">
    <citation type="journal article" date="2021" name="BMC Genomics">
        <title>Datura genome reveals duplications of psychoactive alkaloid biosynthetic genes and high mutation rate following tissue culture.</title>
        <authorList>
            <person name="Rajewski A."/>
            <person name="Carter-House D."/>
            <person name="Stajich J."/>
            <person name="Litt A."/>
        </authorList>
    </citation>
    <scope>NUCLEOTIDE SEQUENCE [LARGE SCALE GENOMIC DNA]</scope>
    <source>
        <strain evidence="2">AR-01</strain>
    </source>
</reference>
<accession>A0ABS8RIB4</accession>
<dbReference type="EMBL" id="JACEIK010000011">
    <property type="protein sequence ID" value="MCD7446325.1"/>
    <property type="molecule type" value="Genomic_DNA"/>
</dbReference>
<protein>
    <submittedName>
        <fullName evidence="2">Uncharacterized protein</fullName>
    </submittedName>
</protein>
<proteinExistence type="predicted"/>
<evidence type="ECO:0000313" key="3">
    <source>
        <dbReference type="Proteomes" id="UP000823775"/>
    </source>
</evidence>
<sequence length="251" mass="28161">MCTGHCSGQAAQGLARGAGTSACHDPRAPNVNKGKGVASSSHGAKRARRPSEEEHEDVRMAPPPKRQYGLRWFTEQEDRILTLVLGFVIDAPGDCNLNMVREFLENWMPKERSNQVKIRGQIIEFAPMDLNRLLGTPNVDPQPFVNIVKKPLYRDIRHTLCGPNSVARMPVNVGVLIKNVLKRARVKKGQNFVFGGLLTRFLCGHDIEEEEANYKPSYDPRRIDLTKIKEPEVINGPVLSFNERNARIDNS</sequence>
<organism evidence="2 3">
    <name type="scientific">Datura stramonium</name>
    <name type="common">Jimsonweed</name>
    <name type="synonym">Common thornapple</name>
    <dbReference type="NCBI Taxonomy" id="4076"/>
    <lineage>
        <taxon>Eukaryota</taxon>
        <taxon>Viridiplantae</taxon>
        <taxon>Streptophyta</taxon>
        <taxon>Embryophyta</taxon>
        <taxon>Tracheophyta</taxon>
        <taxon>Spermatophyta</taxon>
        <taxon>Magnoliopsida</taxon>
        <taxon>eudicotyledons</taxon>
        <taxon>Gunneridae</taxon>
        <taxon>Pentapetalae</taxon>
        <taxon>asterids</taxon>
        <taxon>lamiids</taxon>
        <taxon>Solanales</taxon>
        <taxon>Solanaceae</taxon>
        <taxon>Solanoideae</taxon>
        <taxon>Datureae</taxon>
        <taxon>Datura</taxon>
    </lineage>
</organism>
<comment type="caution">
    <text evidence="2">The sequence shown here is derived from an EMBL/GenBank/DDBJ whole genome shotgun (WGS) entry which is preliminary data.</text>
</comment>
<name>A0ABS8RIB4_DATST</name>
<feature type="compositionally biased region" description="Basic and acidic residues" evidence="1">
    <location>
        <begin position="49"/>
        <end position="59"/>
    </location>
</feature>
<evidence type="ECO:0000256" key="1">
    <source>
        <dbReference type="SAM" id="MobiDB-lite"/>
    </source>
</evidence>
<gene>
    <name evidence="2" type="ORF">HAX54_002188</name>
</gene>
<feature type="region of interest" description="Disordered" evidence="1">
    <location>
        <begin position="18"/>
        <end position="64"/>
    </location>
</feature>
<evidence type="ECO:0000313" key="2">
    <source>
        <dbReference type="EMBL" id="MCD7446325.1"/>
    </source>
</evidence>
<keyword evidence="3" id="KW-1185">Reference proteome</keyword>